<evidence type="ECO:0000313" key="1">
    <source>
        <dbReference type="EMBL" id="CAH1412116.1"/>
    </source>
</evidence>
<gene>
    <name evidence="1" type="ORF">LVIROSA_LOCUS155</name>
</gene>
<organism evidence="1 2">
    <name type="scientific">Lactuca virosa</name>
    <dbReference type="NCBI Taxonomy" id="75947"/>
    <lineage>
        <taxon>Eukaryota</taxon>
        <taxon>Viridiplantae</taxon>
        <taxon>Streptophyta</taxon>
        <taxon>Embryophyta</taxon>
        <taxon>Tracheophyta</taxon>
        <taxon>Spermatophyta</taxon>
        <taxon>Magnoliopsida</taxon>
        <taxon>eudicotyledons</taxon>
        <taxon>Gunneridae</taxon>
        <taxon>Pentapetalae</taxon>
        <taxon>asterids</taxon>
        <taxon>campanulids</taxon>
        <taxon>Asterales</taxon>
        <taxon>Asteraceae</taxon>
        <taxon>Cichorioideae</taxon>
        <taxon>Cichorieae</taxon>
        <taxon>Lactucinae</taxon>
        <taxon>Lactuca</taxon>
    </lineage>
</organism>
<keyword evidence="2" id="KW-1185">Reference proteome</keyword>
<dbReference type="EMBL" id="CAKMRJ010000001">
    <property type="protein sequence ID" value="CAH1412116.1"/>
    <property type="molecule type" value="Genomic_DNA"/>
</dbReference>
<evidence type="ECO:0000313" key="2">
    <source>
        <dbReference type="Proteomes" id="UP001157418"/>
    </source>
</evidence>
<reference evidence="1 2" key="1">
    <citation type="submission" date="2022-01" db="EMBL/GenBank/DDBJ databases">
        <authorList>
            <person name="Xiong W."/>
            <person name="Schranz E."/>
        </authorList>
    </citation>
    <scope>NUCLEOTIDE SEQUENCE [LARGE SCALE GENOMIC DNA]</scope>
</reference>
<dbReference type="Proteomes" id="UP001157418">
    <property type="component" value="Unassembled WGS sequence"/>
</dbReference>
<name>A0AAU9LBL7_9ASTR</name>
<dbReference type="AlphaFoldDB" id="A0AAU9LBL7"/>
<protein>
    <submittedName>
        <fullName evidence="1">Uncharacterized protein</fullName>
    </submittedName>
</protein>
<accession>A0AAU9LBL7</accession>
<comment type="caution">
    <text evidence="1">The sequence shown here is derived from an EMBL/GenBank/DDBJ whole genome shotgun (WGS) entry which is preliminary data.</text>
</comment>
<proteinExistence type="predicted"/>
<sequence>MDSSQEMSRSRFSVELDAANAVGVFKWQENNLVYLLQVLLGVPHNSYIFFVGFNLPQGSLLYWAANNSLTLVQKNLASWMANFWKIIVQYHGRTGHVI</sequence>